<dbReference type="RefSeq" id="XP_066720560.1">
    <property type="nucleotide sequence ID" value="XM_066852419.1"/>
</dbReference>
<accession>A0ABR1WR78</accession>
<proteinExistence type="predicted"/>
<feature type="region of interest" description="Disordered" evidence="1">
    <location>
        <begin position="37"/>
        <end position="57"/>
    </location>
</feature>
<dbReference type="GeneID" id="92085482"/>
<comment type="caution">
    <text evidence="2">The sequence shown here is derived from an EMBL/GenBank/DDBJ whole genome shotgun (WGS) entry which is preliminary data.</text>
</comment>
<keyword evidence="3" id="KW-1185">Reference proteome</keyword>
<gene>
    <name evidence="2" type="ORF">PG994_001010</name>
</gene>
<protein>
    <submittedName>
        <fullName evidence="2">Uncharacterized protein</fullName>
    </submittedName>
</protein>
<dbReference type="Proteomes" id="UP001480595">
    <property type="component" value="Unassembled WGS sequence"/>
</dbReference>
<evidence type="ECO:0000256" key="1">
    <source>
        <dbReference type="SAM" id="MobiDB-lite"/>
    </source>
</evidence>
<dbReference type="EMBL" id="JAQQWL010000002">
    <property type="protein sequence ID" value="KAK8086036.1"/>
    <property type="molecule type" value="Genomic_DNA"/>
</dbReference>
<sequence>MLSVLVTVRYKLCEDDGQKDQSLDAVAEFNGNQSAVKAESTTIKTDEQDSKKRKRSQSSVDHVKYDWKDAIFDHKNDVRRLGIVELPTNQVGRVMQSGRLVGLYHIESSFEDDSLQFNRQKNFIMFDGLEVLARVTNLNMKWAIYRLARVHIGRHCKWPSREILANQWNDEGIHCDTHRIGGGGWAFHWRPAAYLLEPKVSASY</sequence>
<name>A0ABR1WR78_9PEZI</name>
<reference evidence="2 3" key="1">
    <citation type="submission" date="2023-01" db="EMBL/GenBank/DDBJ databases">
        <title>Analysis of 21 Apiospora genomes using comparative genomics revels a genus with tremendous synthesis potential of carbohydrate active enzymes and secondary metabolites.</title>
        <authorList>
            <person name="Sorensen T."/>
        </authorList>
    </citation>
    <scope>NUCLEOTIDE SEQUENCE [LARGE SCALE GENOMIC DNA]</scope>
    <source>
        <strain evidence="2 3">CBS 135458</strain>
    </source>
</reference>
<organism evidence="2 3">
    <name type="scientific">Apiospora phragmitis</name>
    <dbReference type="NCBI Taxonomy" id="2905665"/>
    <lineage>
        <taxon>Eukaryota</taxon>
        <taxon>Fungi</taxon>
        <taxon>Dikarya</taxon>
        <taxon>Ascomycota</taxon>
        <taxon>Pezizomycotina</taxon>
        <taxon>Sordariomycetes</taxon>
        <taxon>Xylariomycetidae</taxon>
        <taxon>Amphisphaeriales</taxon>
        <taxon>Apiosporaceae</taxon>
        <taxon>Apiospora</taxon>
    </lineage>
</organism>
<evidence type="ECO:0000313" key="2">
    <source>
        <dbReference type="EMBL" id="KAK8086036.1"/>
    </source>
</evidence>
<evidence type="ECO:0000313" key="3">
    <source>
        <dbReference type="Proteomes" id="UP001480595"/>
    </source>
</evidence>